<feature type="transmembrane region" description="Helical" evidence="2">
    <location>
        <begin position="380"/>
        <end position="396"/>
    </location>
</feature>
<name>A0A7Y6I210_9ACTN</name>
<dbReference type="Proteomes" id="UP000586042">
    <property type="component" value="Unassembled WGS sequence"/>
</dbReference>
<organism evidence="4 5">
    <name type="scientific">Nonomuraea montanisoli</name>
    <dbReference type="NCBI Taxonomy" id="2741721"/>
    <lineage>
        <taxon>Bacteria</taxon>
        <taxon>Bacillati</taxon>
        <taxon>Actinomycetota</taxon>
        <taxon>Actinomycetes</taxon>
        <taxon>Streptosporangiales</taxon>
        <taxon>Streptosporangiaceae</taxon>
        <taxon>Nonomuraea</taxon>
    </lineage>
</organism>
<feature type="compositionally biased region" description="Basic and acidic residues" evidence="1">
    <location>
        <begin position="451"/>
        <end position="460"/>
    </location>
</feature>
<dbReference type="InterPro" id="IPR002656">
    <property type="entry name" value="Acyl_transf_3_dom"/>
</dbReference>
<sequence length="460" mass="49823">MTTASAPSSEETAPAQPAVPEGSTPKAAAPKEAAPKEATSKEAATEAAPRDAAPKEAAAEGGEPPGPPGELRVAPLDAPARRDTALDGIRALAALGVWVLHVAGNTGVMYRDGMFAWMTTRLGIAVPIFFLLSGLLLYRPWARAVLEDTPAPRAGGYLWRRVLRVMPAYWVVTTLALLAWSSLDAGGWAKWLLLLQNYTEQTRAPDGLYQMWTMPIEMAFYLVLPVLAWLLHHWARRGGNRAVRLLGGIAVLPLVSIGSAVAAHVFDQPQLALWLPHHLIYFAAGMAMAVLSVWIKESRVVDALAPQLLVLALLLYVVLSTEVAGPRTLDLPSLSQSIWRMILEATVAVLVVAPFALAARRDSLRHRVLGNPVTAYLGRISYSFFLWHAPVITLYYKVTDSQPFSGDFVKVAILTFVGSLLVSVASYHLIEERALKLTGRRSASAPPPEAPAERPAEPVR</sequence>
<evidence type="ECO:0000256" key="2">
    <source>
        <dbReference type="SAM" id="Phobius"/>
    </source>
</evidence>
<feature type="compositionally biased region" description="Basic and acidic residues" evidence="1">
    <location>
        <begin position="33"/>
        <end position="58"/>
    </location>
</feature>
<dbReference type="EMBL" id="JABWGN010000001">
    <property type="protein sequence ID" value="NUW30036.1"/>
    <property type="molecule type" value="Genomic_DNA"/>
</dbReference>
<keyword evidence="2" id="KW-0472">Membrane</keyword>
<keyword evidence="4" id="KW-0808">Transferase</keyword>
<dbReference type="GO" id="GO:0016747">
    <property type="term" value="F:acyltransferase activity, transferring groups other than amino-acyl groups"/>
    <property type="evidence" value="ECO:0007669"/>
    <property type="project" value="InterPro"/>
</dbReference>
<reference evidence="4 5" key="1">
    <citation type="submission" date="2020-06" db="EMBL/GenBank/DDBJ databases">
        <title>Nonomuraea sp. SMC257, a novel actinomycete isolated from soil.</title>
        <authorList>
            <person name="Chanama M."/>
        </authorList>
    </citation>
    <scope>NUCLEOTIDE SEQUENCE [LARGE SCALE GENOMIC DNA]</scope>
    <source>
        <strain evidence="4 5">SMC257</strain>
    </source>
</reference>
<feature type="transmembrane region" description="Helical" evidence="2">
    <location>
        <begin position="91"/>
        <end position="110"/>
    </location>
</feature>
<protein>
    <submittedName>
        <fullName evidence="4">Acyltransferase</fullName>
    </submittedName>
</protein>
<dbReference type="PANTHER" id="PTHR23028">
    <property type="entry name" value="ACETYLTRANSFERASE"/>
    <property type="match status" value="1"/>
</dbReference>
<dbReference type="InterPro" id="IPR050879">
    <property type="entry name" value="Acyltransferase_3"/>
</dbReference>
<feature type="transmembrane region" description="Helical" evidence="2">
    <location>
        <begin position="209"/>
        <end position="231"/>
    </location>
</feature>
<keyword evidence="2" id="KW-0812">Transmembrane</keyword>
<keyword evidence="2" id="KW-1133">Transmembrane helix</keyword>
<feature type="transmembrane region" description="Helical" evidence="2">
    <location>
        <begin position="408"/>
        <end position="430"/>
    </location>
</feature>
<evidence type="ECO:0000313" key="4">
    <source>
        <dbReference type="EMBL" id="NUW30036.1"/>
    </source>
</evidence>
<dbReference type="RefSeq" id="WP_175587521.1">
    <property type="nucleotide sequence ID" value="NZ_JABWGN010000001.1"/>
</dbReference>
<dbReference type="GO" id="GO:0009103">
    <property type="term" value="P:lipopolysaccharide biosynthetic process"/>
    <property type="evidence" value="ECO:0007669"/>
    <property type="project" value="TreeGrafter"/>
</dbReference>
<evidence type="ECO:0000313" key="5">
    <source>
        <dbReference type="Proteomes" id="UP000586042"/>
    </source>
</evidence>
<evidence type="ECO:0000256" key="1">
    <source>
        <dbReference type="SAM" id="MobiDB-lite"/>
    </source>
</evidence>
<feature type="transmembrane region" description="Helical" evidence="2">
    <location>
        <begin position="338"/>
        <end position="359"/>
    </location>
</feature>
<comment type="caution">
    <text evidence="4">The sequence shown here is derived from an EMBL/GenBank/DDBJ whole genome shotgun (WGS) entry which is preliminary data.</text>
</comment>
<feature type="transmembrane region" description="Helical" evidence="2">
    <location>
        <begin position="300"/>
        <end position="318"/>
    </location>
</feature>
<dbReference type="GO" id="GO:0016020">
    <property type="term" value="C:membrane"/>
    <property type="evidence" value="ECO:0007669"/>
    <property type="project" value="TreeGrafter"/>
</dbReference>
<accession>A0A7Y6I210</accession>
<keyword evidence="4" id="KW-0012">Acyltransferase</keyword>
<dbReference type="PANTHER" id="PTHR23028:SF53">
    <property type="entry name" value="ACYL_TRANSF_3 DOMAIN-CONTAINING PROTEIN"/>
    <property type="match status" value="1"/>
</dbReference>
<feature type="transmembrane region" description="Helical" evidence="2">
    <location>
        <begin position="116"/>
        <end position="138"/>
    </location>
</feature>
<dbReference type="Pfam" id="PF01757">
    <property type="entry name" value="Acyl_transf_3"/>
    <property type="match status" value="1"/>
</dbReference>
<feature type="compositionally biased region" description="Low complexity" evidence="1">
    <location>
        <begin position="1"/>
        <end position="32"/>
    </location>
</feature>
<keyword evidence="5" id="KW-1185">Reference proteome</keyword>
<feature type="transmembrane region" description="Helical" evidence="2">
    <location>
        <begin position="168"/>
        <end position="189"/>
    </location>
</feature>
<gene>
    <name evidence="4" type="ORF">HTZ77_01115</name>
</gene>
<feature type="region of interest" description="Disordered" evidence="1">
    <location>
        <begin position="440"/>
        <end position="460"/>
    </location>
</feature>
<feature type="region of interest" description="Disordered" evidence="1">
    <location>
        <begin position="1"/>
        <end position="74"/>
    </location>
</feature>
<feature type="transmembrane region" description="Helical" evidence="2">
    <location>
        <begin position="243"/>
        <end position="266"/>
    </location>
</feature>
<feature type="domain" description="Acyltransferase 3" evidence="3">
    <location>
        <begin position="84"/>
        <end position="425"/>
    </location>
</feature>
<evidence type="ECO:0000259" key="3">
    <source>
        <dbReference type="Pfam" id="PF01757"/>
    </source>
</evidence>
<proteinExistence type="predicted"/>
<feature type="transmembrane region" description="Helical" evidence="2">
    <location>
        <begin position="278"/>
        <end position="295"/>
    </location>
</feature>
<dbReference type="AlphaFoldDB" id="A0A7Y6I210"/>